<feature type="compositionally biased region" description="Polar residues" evidence="6">
    <location>
        <begin position="22"/>
        <end position="31"/>
    </location>
</feature>
<dbReference type="EMBL" id="JAHLKM010000010">
    <property type="protein sequence ID" value="MCQ4333602.1"/>
    <property type="molecule type" value="Genomic_DNA"/>
</dbReference>
<feature type="region of interest" description="Disordered" evidence="6">
    <location>
        <begin position="1"/>
        <end position="35"/>
    </location>
</feature>
<keyword evidence="8" id="KW-1185">Reference proteome</keyword>
<proteinExistence type="inferred from homology"/>
<dbReference type="GO" id="GO:1990904">
    <property type="term" value="C:ribonucleoprotein complex"/>
    <property type="evidence" value="ECO:0007669"/>
    <property type="project" value="UniProtKB-KW"/>
</dbReference>
<evidence type="ECO:0000256" key="2">
    <source>
        <dbReference type="ARBA" id="ARBA00022980"/>
    </source>
</evidence>
<dbReference type="RefSeq" id="WP_256029628.1">
    <property type="nucleotide sequence ID" value="NZ_JAHLKM010000010.1"/>
</dbReference>
<dbReference type="GO" id="GO:0003735">
    <property type="term" value="F:structural constituent of ribosome"/>
    <property type="evidence" value="ECO:0007669"/>
    <property type="project" value="InterPro"/>
</dbReference>
<dbReference type="InterPro" id="IPR001147">
    <property type="entry name" value="Ribosomal_eL21"/>
</dbReference>
<evidence type="ECO:0000313" key="8">
    <source>
        <dbReference type="Proteomes" id="UP001139494"/>
    </source>
</evidence>
<evidence type="ECO:0000313" key="7">
    <source>
        <dbReference type="EMBL" id="MCQ4333602.1"/>
    </source>
</evidence>
<dbReference type="PROSITE" id="PS01171">
    <property type="entry name" value="RIBOSOMAL_L21E"/>
    <property type="match status" value="1"/>
</dbReference>
<reference evidence="7" key="1">
    <citation type="journal article" date="2023" name="Front. Microbiol.">
        <title>Genomic-based phylogenetic and metabolic analyses of the genus Natronomonas, and description of Natronomonas aquatica sp. nov.</title>
        <authorList>
            <person name="Garcia-Roldan A."/>
            <person name="Duran-Viseras A."/>
            <person name="de la Haba R.R."/>
            <person name="Corral P."/>
            <person name="Sanchez-Porro C."/>
            <person name="Ventosa A."/>
        </authorList>
    </citation>
    <scope>NUCLEOTIDE SEQUENCE</scope>
    <source>
        <strain evidence="7">F2-12</strain>
    </source>
</reference>
<protein>
    <recommendedName>
        <fullName evidence="4 5">Large ribosomal subunit protein eL21</fullName>
    </recommendedName>
</protein>
<gene>
    <name evidence="5" type="primary">rpl21e</name>
    <name evidence="7" type="ORF">KM295_08960</name>
</gene>
<dbReference type="SUPFAM" id="SSF50104">
    <property type="entry name" value="Translation proteins SH3-like domain"/>
    <property type="match status" value="1"/>
</dbReference>
<evidence type="ECO:0000256" key="1">
    <source>
        <dbReference type="ARBA" id="ARBA00008427"/>
    </source>
</evidence>
<comment type="similarity">
    <text evidence="1 5">Belongs to the eukaryotic ribosomal protein eL21 family.</text>
</comment>
<accession>A0A9R1CTA9</accession>
<evidence type="ECO:0000256" key="3">
    <source>
        <dbReference type="ARBA" id="ARBA00023274"/>
    </source>
</evidence>
<dbReference type="Proteomes" id="UP001139494">
    <property type="component" value="Unassembled WGS sequence"/>
</dbReference>
<keyword evidence="2 5" id="KW-0689">Ribosomal protein</keyword>
<sequence length="97" mass="10545">MPSSNGPREGTRNKLKNDARSRGTSPPQRAVQQFDEGEKVHLKLDPSVPKGQFHPRFNGRTGTVVGEQGSAFKVEIEDGSVTKTLIAAPAHLRLQQA</sequence>
<evidence type="ECO:0000256" key="5">
    <source>
        <dbReference type="HAMAP-Rule" id="MF_00369"/>
    </source>
</evidence>
<keyword evidence="3 5" id="KW-0687">Ribonucleoprotein</keyword>
<evidence type="ECO:0000256" key="6">
    <source>
        <dbReference type="SAM" id="MobiDB-lite"/>
    </source>
</evidence>
<dbReference type="Pfam" id="PF01157">
    <property type="entry name" value="Ribosomal_L21e"/>
    <property type="match status" value="1"/>
</dbReference>
<name>A0A9R1CTA9_9EURY</name>
<organism evidence="7 8">
    <name type="scientific">Natronomonas aquatica</name>
    <dbReference type="NCBI Taxonomy" id="2841590"/>
    <lineage>
        <taxon>Archaea</taxon>
        <taxon>Methanobacteriati</taxon>
        <taxon>Methanobacteriota</taxon>
        <taxon>Stenosarchaea group</taxon>
        <taxon>Halobacteria</taxon>
        <taxon>Halobacteriales</taxon>
        <taxon>Natronomonadaceae</taxon>
        <taxon>Natronomonas</taxon>
    </lineage>
</organism>
<dbReference type="InterPro" id="IPR022856">
    <property type="entry name" value="Ribosomal_eL21_arc"/>
</dbReference>
<dbReference type="NCBIfam" id="NF003303">
    <property type="entry name" value="PRK04306.1"/>
    <property type="match status" value="1"/>
</dbReference>
<dbReference type="AlphaFoldDB" id="A0A9R1CTA9"/>
<dbReference type="InterPro" id="IPR008991">
    <property type="entry name" value="Translation_prot_SH3-like_sf"/>
</dbReference>
<comment type="caution">
    <text evidence="7">The sequence shown here is derived from an EMBL/GenBank/DDBJ whole genome shotgun (WGS) entry which is preliminary data.</text>
</comment>
<dbReference type="InterPro" id="IPR036948">
    <property type="entry name" value="Ribosomal_eL21_sf"/>
</dbReference>
<feature type="region of interest" description="Disordered" evidence="6">
    <location>
        <begin position="45"/>
        <end position="64"/>
    </location>
</feature>
<feature type="compositionally biased region" description="Basic and acidic residues" evidence="6">
    <location>
        <begin position="9"/>
        <end position="21"/>
    </location>
</feature>
<dbReference type="InterPro" id="IPR018259">
    <property type="entry name" value="Ribosomal_eL21_CS"/>
</dbReference>
<dbReference type="HAMAP" id="MF_00369">
    <property type="entry name" value="Ribosomal_eL21"/>
    <property type="match status" value="1"/>
</dbReference>
<dbReference type="GO" id="GO:0006412">
    <property type="term" value="P:translation"/>
    <property type="evidence" value="ECO:0007669"/>
    <property type="project" value="UniProtKB-UniRule"/>
</dbReference>
<evidence type="ECO:0000256" key="4">
    <source>
        <dbReference type="ARBA" id="ARBA00035219"/>
    </source>
</evidence>
<dbReference type="GO" id="GO:0005840">
    <property type="term" value="C:ribosome"/>
    <property type="evidence" value="ECO:0007669"/>
    <property type="project" value="UniProtKB-KW"/>
</dbReference>
<dbReference type="Gene3D" id="2.30.30.70">
    <property type="entry name" value="Ribosomal protein L21"/>
    <property type="match status" value="1"/>
</dbReference>